<protein>
    <submittedName>
        <fullName evidence="1">Uncharacterized protein</fullName>
    </submittedName>
</protein>
<accession>A0ACB6S5D1</accession>
<keyword evidence="2" id="KW-1185">Reference proteome</keyword>
<reference evidence="1" key="1">
    <citation type="journal article" date="2020" name="Stud. Mycol.">
        <title>101 Dothideomycetes genomes: a test case for predicting lifestyles and emergence of pathogens.</title>
        <authorList>
            <person name="Haridas S."/>
            <person name="Albert R."/>
            <person name="Binder M."/>
            <person name="Bloem J."/>
            <person name="Labutti K."/>
            <person name="Salamov A."/>
            <person name="Andreopoulos B."/>
            <person name="Baker S."/>
            <person name="Barry K."/>
            <person name="Bills G."/>
            <person name="Bluhm B."/>
            <person name="Cannon C."/>
            <person name="Castanera R."/>
            <person name="Culley D."/>
            <person name="Daum C."/>
            <person name="Ezra D."/>
            <person name="Gonzalez J."/>
            <person name="Henrissat B."/>
            <person name="Kuo A."/>
            <person name="Liang C."/>
            <person name="Lipzen A."/>
            <person name="Lutzoni F."/>
            <person name="Magnuson J."/>
            <person name="Mondo S."/>
            <person name="Nolan M."/>
            <person name="Ohm R."/>
            <person name="Pangilinan J."/>
            <person name="Park H.-J."/>
            <person name="Ramirez L."/>
            <person name="Alfaro M."/>
            <person name="Sun H."/>
            <person name="Tritt A."/>
            <person name="Yoshinaga Y."/>
            <person name="Zwiers L.-H."/>
            <person name="Turgeon B."/>
            <person name="Goodwin S."/>
            <person name="Spatafora J."/>
            <person name="Crous P."/>
            <person name="Grigoriev I."/>
        </authorList>
    </citation>
    <scope>NUCLEOTIDE SEQUENCE</scope>
    <source>
        <strain evidence="1">CBS 525.71</strain>
    </source>
</reference>
<evidence type="ECO:0000313" key="1">
    <source>
        <dbReference type="EMBL" id="KAF2629386.1"/>
    </source>
</evidence>
<dbReference type="EMBL" id="MU006710">
    <property type="protein sequence ID" value="KAF2629386.1"/>
    <property type="molecule type" value="Genomic_DNA"/>
</dbReference>
<evidence type="ECO:0000313" key="2">
    <source>
        <dbReference type="Proteomes" id="UP000799754"/>
    </source>
</evidence>
<dbReference type="Proteomes" id="UP000799754">
    <property type="component" value="Unassembled WGS sequence"/>
</dbReference>
<gene>
    <name evidence="1" type="ORF">BU25DRAFT_465593</name>
</gene>
<name>A0ACB6S5D1_9PLEO</name>
<organism evidence="1 2">
    <name type="scientific">Macroventuria anomochaeta</name>
    <dbReference type="NCBI Taxonomy" id="301207"/>
    <lineage>
        <taxon>Eukaryota</taxon>
        <taxon>Fungi</taxon>
        <taxon>Dikarya</taxon>
        <taxon>Ascomycota</taxon>
        <taxon>Pezizomycotina</taxon>
        <taxon>Dothideomycetes</taxon>
        <taxon>Pleosporomycetidae</taxon>
        <taxon>Pleosporales</taxon>
        <taxon>Pleosporineae</taxon>
        <taxon>Didymellaceae</taxon>
        <taxon>Macroventuria</taxon>
    </lineage>
</organism>
<comment type="caution">
    <text evidence="1">The sequence shown here is derived from an EMBL/GenBank/DDBJ whole genome shotgun (WGS) entry which is preliminary data.</text>
</comment>
<sequence length="168" mass="19104">MGVEYLKQKNLNETFVVATKEKKFEILGGGISGLLTALINLLRFLDLLPCCSLMKRAIERIVFDGAVKAAMQYKERFWEHLEHPIVGGCGRVDIYGIGQLCYPSYKINSTGLKHIAYIQCAMVELHGLIADEMWTGNYTRHCWDQDERHADSWTVPIVPQQQLCLPAF</sequence>
<proteinExistence type="predicted"/>